<comment type="caution">
    <text evidence="7">The sequence shown here is derived from an EMBL/GenBank/DDBJ whole genome shotgun (WGS) entry which is preliminary data.</text>
</comment>
<dbReference type="EMBL" id="PYYB01000001">
    <property type="protein sequence ID" value="PTL59313.1"/>
    <property type="molecule type" value="Genomic_DNA"/>
</dbReference>
<keyword evidence="2" id="KW-0548">Nucleotidyltransferase</keyword>
<dbReference type="RefSeq" id="WP_107567825.1">
    <property type="nucleotide sequence ID" value="NZ_PYYB01000001.1"/>
</dbReference>
<feature type="compositionally biased region" description="Basic and acidic residues" evidence="5">
    <location>
        <begin position="46"/>
        <end position="55"/>
    </location>
</feature>
<evidence type="ECO:0000259" key="6">
    <source>
        <dbReference type="Pfam" id="PF01087"/>
    </source>
</evidence>
<dbReference type="AlphaFoldDB" id="A0A2T4UJ91"/>
<dbReference type="GO" id="GO:0008270">
    <property type="term" value="F:zinc ion binding"/>
    <property type="evidence" value="ECO:0007669"/>
    <property type="project" value="InterPro"/>
</dbReference>
<dbReference type="Pfam" id="PF01087">
    <property type="entry name" value="GalP_UDP_transf"/>
    <property type="match status" value="1"/>
</dbReference>
<dbReference type="SUPFAM" id="SSF54197">
    <property type="entry name" value="HIT-like"/>
    <property type="match status" value="2"/>
</dbReference>
<dbReference type="InterPro" id="IPR005849">
    <property type="entry name" value="GalP_Utransf_N"/>
</dbReference>
<dbReference type="GO" id="GO:0008108">
    <property type="term" value="F:UDP-glucose:hexose-1-phosphate uridylyltransferase activity"/>
    <property type="evidence" value="ECO:0007669"/>
    <property type="project" value="InterPro"/>
</dbReference>
<accession>A0A2T4UJ91</accession>
<evidence type="ECO:0000256" key="1">
    <source>
        <dbReference type="ARBA" id="ARBA00022679"/>
    </source>
</evidence>
<feature type="active site" description="Tele-UMP-histidine intermediate" evidence="4">
    <location>
        <position position="170"/>
    </location>
</feature>
<dbReference type="PANTHER" id="PTHR42763">
    <property type="entry name" value="ADP-GLUCOSE PHOSPHORYLASE"/>
    <property type="match status" value="1"/>
</dbReference>
<evidence type="ECO:0000256" key="2">
    <source>
        <dbReference type="ARBA" id="ARBA00022695"/>
    </source>
</evidence>
<proteinExistence type="predicted"/>
<reference evidence="7 8" key="1">
    <citation type="submission" date="2018-03" db="EMBL/GenBank/DDBJ databases">
        <title>Aquarubrobacter algicola gen. nov., sp. nov., a novel actinobacterium isolated from shallow eutrophic lake during the end of cyanobacterial harmful algal blooms.</title>
        <authorList>
            <person name="Chun S.J."/>
        </authorList>
    </citation>
    <scope>NUCLEOTIDE SEQUENCE [LARGE SCALE GENOMIC DNA]</scope>
    <source>
        <strain evidence="7 8">Seoho-28</strain>
    </source>
</reference>
<evidence type="ECO:0000256" key="3">
    <source>
        <dbReference type="ARBA" id="ARBA00023277"/>
    </source>
</evidence>
<dbReference type="InterPro" id="IPR001937">
    <property type="entry name" value="GalP_UDPtransf1"/>
</dbReference>
<feature type="region of interest" description="Disordered" evidence="5">
    <location>
        <begin position="25"/>
        <end position="71"/>
    </location>
</feature>
<dbReference type="Gene3D" id="3.30.428.10">
    <property type="entry name" value="HIT-like"/>
    <property type="match status" value="2"/>
</dbReference>
<evidence type="ECO:0000256" key="4">
    <source>
        <dbReference type="PIRSR" id="PIRSR000808-1"/>
    </source>
</evidence>
<dbReference type="OrthoDB" id="9769064at2"/>
<gene>
    <name evidence="7" type="ORF">C7Y72_06435</name>
</gene>
<keyword evidence="1" id="KW-0808">Transferase</keyword>
<evidence type="ECO:0000256" key="5">
    <source>
        <dbReference type="SAM" id="MobiDB-lite"/>
    </source>
</evidence>
<evidence type="ECO:0000313" key="7">
    <source>
        <dbReference type="EMBL" id="PTL59313.1"/>
    </source>
</evidence>
<sequence>MPEIRVDALTGLRTVIAPERAARGGAGVGLEVPPVPPIDPGDDPFAEGHEDRTPPELHATGPAGRAPDTPGWGVRVVPNRYPALTPDAAASPPERFAKPDLFTALPAAGTHEVIVTAPEPVACLAELPQQRVVDAVAVWRERMRAHADASYVHVHVNERPEGGASRAHSHAQLYAMDFVPALVARERERFGAYATRTMGGNLLGDLLQEEVRLRDRLVAVGEEAVAIAPFASRAPYQLMLVPRTPQMSFADAGDGVAVLLHDVLGRLARRFGAPPPLTLWVRTAPQGSEHFCWHVDLLPRLTPLAGLELGTGLHLNVVAPETAAAELRDA</sequence>
<dbReference type="PANTHER" id="PTHR42763:SF2">
    <property type="entry name" value="ADP-GLUCOSE PHOSPHORYLASE"/>
    <property type="match status" value="1"/>
</dbReference>
<keyword evidence="8" id="KW-1185">Reference proteome</keyword>
<dbReference type="Proteomes" id="UP000240739">
    <property type="component" value="Unassembled WGS sequence"/>
</dbReference>
<feature type="domain" description="Galactose-1-phosphate uridyl transferase N-terminal" evidence="6">
    <location>
        <begin position="73"/>
        <end position="180"/>
    </location>
</feature>
<name>A0A2T4UJ91_9ACTN</name>
<protein>
    <recommendedName>
        <fullName evidence="6">Galactose-1-phosphate uridyl transferase N-terminal domain-containing protein</fullName>
    </recommendedName>
</protein>
<dbReference type="PIRSF" id="PIRSF000808">
    <property type="entry name" value="GalT"/>
    <property type="match status" value="1"/>
</dbReference>
<dbReference type="InterPro" id="IPR053177">
    <property type="entry name" value="ADP-glucose_phosphorylase"/>
</dbReference>
<evidence type="ECO:0000313" key="8">
    <source>
        <dbReference type="Proteomes" id="UP000240739"/>
    </source>
</evidence>
<dbReference type="InterPro" id="IPR036265">
    <property type="entry name" value="HIT-like_sf"/>
</dbReference>
<organism evidence="7 8">
    <name type="scientific">Paraconexibacter algicola</name>
    <dbReference type="NCBI Taxonomy" id="2133960"/>
    <lineage>
        <taxon>Bacteria</taxon>
        <taxon>Bacillati</taxon>
        <taxon>Actinomycetota</taxon>
        <taxon>Thermoleophilia</taxon>
        <taxon>Solirubrobacterales</taxon>
        <taxon>Paraconexibacteraceae</taxon>
        <taxon>Paraconexibacter</taxon>
    </lineage>
</organism>
<keyword evidence="3" id="KW-0119">Carbohydrate metabolism</keyword>
<dbReference type="GO" id="GO:0006012">
    <property type="term" value="P:galactose metabolic process"/>
    <property type="evidence" value="ECO:0007669"/>
    <property type="project" value="InterPro"/>
</dbReference>